<dbReference type="InterPro" id="IPR037185">
    <property type="entry name" value="EmrE-like"/>
</dbReference>
<keyword evidence="7" id="KW-0448">Lipopolysaccharide biosynthesis</keyword>
<evidence type="ECO:0000259" key="12">
    <source>
        <dbReference type="Pfam" id="PF00892"/>
    </source>
</evidence>
<dbReference type="PANTHER" id="PTHR30561:SF9">
    <property type="entry name" value="4-AMINO-4-DEOXY-L-ARABINOSE-PHOSPHOUNDECAPRENOL FLIPPASE SUBUNIT ARNF-RELATED"/>
    <property type="match status" value="1"/>
</dbReference>
<dbReference type="Proteomes" id="UP000778523">
    <property type="component" value="Unassembled WGS sequence"/>
</dbReference>
<protein>
    <submittedName>
        <fullName evidence="13">EamA family transporter</fullName>
    </submittedName>
</protein>
<feature type="transmembrane region" description="Helical" evidence="11">
    <location>
        <begin position="162"/>
        <end position="183"/>
    </location>
</feature>
<feature type="transmembrane region" description="Helical" evidence="11">
    <location>
        <begin position="281"/>
        <end position="299"/>
    </location>
</feature>
<feature type="domain" description="EamA" evidence="12">
    <location>
        <begin position="161"/>
        <end position="299"/>
    </location>
</feature>
<keyword evidence="9" id="KW-0443">Lipid metabolism</keyword>
<proteinExistence type="predicted"/>
<feature type="transmembrane region" description="Helical" evidence="11">
    <location>
        <begin position="120"/>
        <end position="142"/>
    </location>
</feature>
<accession>A0ABX2IGC7</accession>
<evidence type="ECO:0000313" key="13">
    <source>
        <dbReference type="EMBL" id="NSL55831.1"/>
    </source>
</evidence>
<dbReference type="InterPro" id="IPR000390">
    <property type="entry name" value="Small_drug/metabolite_transptr"/>
</dbReference>
<evidence type="ECO:0000256" key="7">
    <source>
        <dbReference type="ARBA" id="ARBA00022985"/>
    </source>
</evidence>
<keyword evidence="10 11" id="KW-0472">Membrane</keyword>
<evidence type="ECO:0000256" key="1">
    <source>
        <dbReference type="ARBA" id="ARBA00004651"/>
    </source>
</evidence>
<evidence type="ECO:0000256" key="6">
    <source>
        <dbReference type="ARBA" id="ARBA00022692"/>
    </source>
</evidence>
<keyword evidence="5" id="KW-0441">Lipid A biosynthesis</keyword>
<organism evidence="13 14">
    <name type="scientific">Uliginosibacterium aquaticum</name>
    <dbReference type="NCBI Taxonomy" id="2731212"/>
    <lineage>
        <taxon>Bacteria</taxon>
        <taxon>Pseudomonadati</taxon>
        <taxon>Pseudomonadota</taxon>
        <taxon>Betaproteobacteria</taxon>
        <taxon>Rhodocyclales</taxon>
        <taxon>Zoogloeaceae</taxon>
        <taxon>Uliginosibacterium</taxon>
    </lineage>
</organism>
<evidence type="ECO:0000256" key="8">
    <source>
        <dbReference type="ARBA" id="ARBA00022989"/>
    </source>
</evidence>
<sequence>MPLTPLLLVLLAALIHASWNLIAKKSGGDARFAVLTCLTLAVVWAPLGAFMAWRDAGAYGTLQWALIVASGVLHIVYYLCLLRGYRLGDLSVVYPLARGTGPLITALVATSFMGESLRALGWFGVAGIVGGTLLIAGGPALLSRLRAQTDSVSEQARLRAGLAYGVLTGVFIGAYSLLDGYAVKHAAVSPILLDYLGNLARLPLLLGLMLLTQREAVMSLPAYWRQMWKPALLVGAISPVSYVMVLYAATMAPLSQVAPARELSMLFAALLGGHLLGERDAPIRLLGASFIALGVLLLTQS</sequence>
<evidence type="ECO:0000256" key="4">
    <source>
        <dbReference type="ARBA" id="ARBA00022519"/>
    </source>
</evidence>
<feature type="transmembrane region" description="Helical" evidence="11">
    <location>
        <begin position="33"/>
        <end position="52"/>
    </location>
</feature>
<evidence type="ECO:0000256" key="9">
    <source>
        <dbReference type="ARBA" id="ARBA00023098"/>
    </source>
</evidence>
<dbReference type="EMBL" id="JABCSC020000003">
    <property type="protein sequence ID" value="NSL55831.1"/>
    <property type="molecule type" value="Genomic_DNA"/>
</dbReference>
<evidence type="ECO:0000313" key="14">
    <source>
        <dbReference type="Proteomes" id="UP000778523"/>
    </source>
</evidence>
<name>A0ABX2IGC7_9RHOO</name>
<comment type="caution">
    <text evidence="13">The sequence shown here is derived from an EMBL/GenBank/DDBJ whole genome shotgun (WGS) entry which is preliminary data.</text>
</comment>
<dbReference type="Gene3D" id="1.10.3730.20">
    <property type="match status" value="2"/>
</dbReference>
<evidence type="ECO:0000256" key="11">
    <source>
        <dbReference type="SAM" id="Phobius"/>
    </source>
</evidence>
<keyword evidence="3" id="KW-0444">Lipid biosynthesis</keyword>
<comment type="subcellular location">
    <subcellularLocation>
        <location evidence="1">Cell membrane</location>
        <topology evidence="1">Multi-pass membrane protein</topology>
    </subcellularLocation>
</comment>
<evidence type="ECO:0000256" key="2">
    <source>
        <dbReference type="ARBA" id="ARBA00022475"/>
    </source>
</evidence>
<keyword evidence="14" id="KW-1185">Reference proteome</keyword>
<feature type="domain" description="EamA" evidence="12">
    <location>
        <begin position="6"/>
        <end position="136"/>
    </location>
</feature>
<evidence type="ECO:0000256" key="3">
    <source>
        <dbReference type="ARBA" id="ARBA00022516"/>
    </source>
</evidence>
<keyword evidence="2" id="KW-1003">Cell membrane</keyword>
<dbReference type="RefSeq" id="WP_170022221.1">
    <property type="nucleotide sequence ID" value="NZ_JABCSC020000003.1"/>
</dbReference>
<feature type="transmembrane region" description="Helical" evidence="11">
    <location>
        <begin position="195"/>
        <end position="211"/>
    </location>
</feature>
<evidence type="ECO:0000256" key="10">
    <source>
        <dbReference type="ARBA" id="ARBA00023136"/>
    </source>
</evidence>
<feature type="transmembrane region" description="Helical" evidence="11">
    <location>
        <begin position="231"/>
        <end position="249"/>
    </location>
</feature>
<gene>
    <name evidence="13" type="ORF">HJ583_012400</name>
</gene>
<dbReference type="Pfam" id="PF00892">
    <property type="entry name" value="EamA"/>
    <property type="match status" value="2"/>
</dbReference>
<reference evidence="13 14" key="1">
    <citation type="submission" date="2020-06" db="EMBL/GenBank/DDBJ databases">
        <title>Draft genome of Uliginosibacterium sp. IMCC34675.</title>
        <authorList>
            <person name="Song J."/>
        </authorList>
    </citation>
    <scope>NUCLEOTIDE SEQUENCE [LARGE SCALE GENOMIC DNA]</scope>
    <source>
        <strain evidence="13 14">IMCC34675</strain>
    </source>
</reference>
<evidence type="ECO:0000256" key="5">
    <source>
        <dbReference type="ARBA" id="ARBA00022556"/>
    </source>
</evidence>
<keyword evidence="8 11" id="KW-1133">Transmembrane helix</keyword>
<dbReference type="InterPro" id="IPR000620">
    <property type="entry name" value="EamA_dom"/>
</dbReference>
<feature type="transmembrane region" description="Helical" evidence="11">
    <location>
        <begin position="64"/>
        <end position="85"/>
    </location>
</feature>
<keyword evidence="6 11" id="KW-0812">Transmembrane</keyword>
<dbReference type="PANTHER" id="PTHR30561">
    <property type="entry name" value="SMR FAMILY PROTON-DEPENDENT DRUG EFFLUX TRANSPORTER SUGE"/>
    <property type="match status" value="1"/>
</dbReference>
<keyword evidence="4" id="KW-0997">Cell inner membrane</keyword>
<dbReference type="SUPFAM" id="SSF103481">
    <property type="entry name" value="Multidrug resistance efflux transporter EmrE"/>
    <property type="match status" value="2"/>
</dbReference>